<organism evidence="2 3">
    <name type="scientific">Pocillopora meandrina</name>
    <dbReference type="NCBI Taxonomy" id="46732"/>
    <lineage>
        <taxon>Eukaryota</taxon>
        <taxon>Metazoa</taxon>
        <taxon>Cnidaria</taxon>
        <taxon>Anthozoa</taxon>
        <taxon>Hexacorallia</taxon>
        <taxon>Scleractinia</taxon>
        <taxon>Astrocoeniina</taxon>
        <taxon>Pocilloporidae</taxon>
        <taxon>Pocillopora</taxon>
    </lineage>
</organism>
<name>A0AAU9VYS7_9CNID</name>
<gene>
    <name evidence="2" type="ORF">PMEA_00029210</name>
</gene>
<dbReference type="AlphaFoldDB" id="A0AAU9VYS7"/>
<comment type="caution">
    <text evidence="2">The sequence shown here is derived from an EMBL/GenBank/DDBJ whole genome shotgun (WGS) entry which is preliminary data.</text>
</comment>
<dbReference type="InterPro" id="IPR057873">
    <property type="entry name" value="CTHRC1_C"/>
</dbReference>
<protein>
    <recommendedName>
        <fullName evidence="1">CTHRC1 C-terminal domain-containing protein</fullName>
    </recommendedName>
</protein>
<accession>A0AAU9VYS7</accession>
<feature type="domain" description="CTHRC1 C-terminal" evidence="1">
    <location>
        <begin position="8"/>
        <end position="49"/>
    </location>
</feature>
<sequence>MHTSAETVYYITTGIARDLVCVGLYVGQCHSFGIFNVHTGWHSVSRIVIEKIEPPVALIGSALSTQAYSS</sequence>
<keyword evidence="3" id="KW-1185">Reference proteome</keyword>
<evidence type="ECO:0000259" key="1">
    <source>
        <dbReference type="Pfam" id="PF25815"/>
    </source>
</evidence>
<dbReference type="Pfam" id="PF25815">
    <property type="entry name" value="CTHRC1_C"/>
    <property type="match status" value="1"/>
</dbReference>
<dbReference type="Proteomes" id="UP001159428">
    <property type="component" value="Unassembled WGS sequence"/>
</dbReference>
<dbReference type="EMBL" id="CALNXJ010000006">
    <property type="protein sequence ID" value="CAH3041434.1"/>
    <property type="molecule type" value="Genomic_DNA"/>
</dbReference>
<evidence type="ECO:0000313" key="2">
    <source>
        <dbReference type="EMBL" id="CAH3041434.1"/>
    </source>
</evidence>
<reference evidence="2 3" key="1">
    <citation type="submission" date="2022-05" db="EMBL/GenBank/DDBJ databases">
        <authorList>
            <consortium name="Genoscope - CEA"/>
            <person name="William W."/>
        </authorList>
    </citation>
    <scope>NUCLEOTIDE SEQUENCE [LARGE SCALE GENOMIC DNA]</scope>
</reference>
<proteinExistence type="predicted"/>
<evidence type="ECO:0000313" key="3">
    <source>
        <dbReference type="Proteomes" id="UP001159428"/>
    </source>
</evidence>